<reference evidence="2 3" key="1">
    <citation type="journal article" date="2017" name="Mol. Ecol.">
        <title>Comparative and population genomic landscape of Phellinus noxius: A hypervariable fungus causing root rot in trees.</title>
        <authorList>
            <person name="Chung C.L."/>
            <person name="Lee T.J."/>
            <person name="Akiba M."/>
            <person name="Lee H.H."/>
            <person name="Kuo T.H."/>
            <person name="Liu D."/>
            <person name="Ke H.M."/>
            <person name="Yokoi T."/>
            <person name="Roa M.B."/>
            <person name="Lu M.J."/>
            <person name="Chang Y.Y."/>
            <person name="Ann P.J."/>
            <person name="Tsai J.N."/>
            <person name="Chen C.Y."/>
            <person name="Tzean S.S."/>
            <person name="Ota Y."/>
            <person name="Hattori T."/>
            <person name="Sahashi N."/>
            <person name="Liou R.F."/>
            <person name="Kikuchi T."/>
            <person name="Tsai I.J."/>
        </authorList>
    </citation>
    <scope>NUCLEOTIDE SEQUENCE [LARGE SCALE GENOMIC DNA]</scope>
    <source>
        <strain evidence="2 3">FFPRI411160</strain>
    </source>
</reference>
<protein>
    <recommendedName>
        <fullName evidence="4">NYN domain-containing protein</fullName>
    </recommendedName>
</protein>
<feature type="compositionally biased region" description="Low complexity" evidence="1">
    <location>
        <begin position="149"/>
        <end position="161"/>
    </location>
</feature>
<dbReference type="Proteomes" id="UP000217199">
    <property type="component" value="Unassembled WGS sequence"/>
</dbReference>
<accession>A0A286UEU6</accession>
<dbReference type="OrthoDB" id="5590473at2759"/>
<name>A0A286UEU6_9AGAM</name>
<feature type="region of interest" description="Disordered" evidence="1">
    <location>
        <begin position="143"/>
        <end position="283"/>
    </location>
</feature>
<dbReference type="InParanoid" id="A0A286UEU6"/>
<feature type="compositionally biased region" description="Low complexity" evidence="1">
    <location>
        <begin position="11"/>
        <end position="25"/>
    </location>
</feature>
<dbReference type="STRING" id="2282107.A0A286UEU6"/>
<feature type="compositionally biased region" description="Polar residues" evidence="1">
    <location>
        <begin position="1"/>
        <end position="10"/>
    </location>
</feature>
<proteinExistence type="predicted"/>
<keyword evidence="3" id="KW-1185">Reference proteome</keyword>
<feature type="region of interest" description="Disordered" evidence="1">
    <location>
        <begin position="1"/>
        <end position="38"/>
    </location>
</feature>
<evidence type="ECO:0000313" key="3">
    <source>
        <dbReference type="Proteomes" id="UP000217199"/>
    </source>
</evidence>
<evidence type="ECO:0008006" key="4">
    <source>
        <dbReference type="Google" id="ProtNLM"/>
    </source>
</evidence>
<feature type="compositionally biased region" description="Basic residues" evidence="1">
    <location>
        <begin position="170"/>
        <end position="180"/>
    </location>
</feature>
<gene>
    <name evidence="2" type="ORF">PNOK_0662800</name>
</gene>
<feature type="compositionally biased region" description="Low complexity" evidence="1">
    <location>
        <begin position="441"/>
        <end position="453"/>
    </location>
</feature>
<dbReference type="AlphaFoldDB" id="A0A286UEU6"/>
<feature type="compositionally biased region" description="Polar residues" evidence="1">
    <location>
        <begin position="485"/>
        <end position="508"/>
    </location>
</feature>
<organism evidence="2 3">
    <name type="scientific">Pyrrhoderma noxium</name>
    <dbReference type="NCBI Taxonomy" id="2282107"/>
    <lineage>
        <taxon>Eukaryota</taxon>
        <taxon>Fungi</taxon>
        <taxon>Dikarya</taxon>
        <taxon>Basidiomycota</taxon>
        <taxon>Agaricomycotina</taxon>
        <taxon>Agaricomycetes</taxon>
        <taxon>Hymenochaetales</taxon>
        <taxon>Hymenochaetaceae</taxon>
        <taxon>Pyrrhoderma</taxon>
    </lineage>
</organism>
<dbReference type="EMBL" id="NBII01000006">
    <property type="protein sequence ID" value="PAV18142.1"/>
    <property type="molecule type" value="Genomic_DNA"/>
</dbReference>
<comment type="caution">
    <text evidence="2">The sequence shown here is derived from an EMBL/GenBank/DDBJ whole genome shotgun (WGS) entry which is preliminary data.</text>
</comment>
<feature type="region of interest" description="Disordered" evidence="1">
    <location>
        <begin position="56"/>
        <end position="118"/>
    </location>
</feature>
<dbReference type="CDD" id="cd18724">
    <property type="entry name" value="PIN_LabA-like"/>
    <property type="match status" value="1"/>
</dbReference>
<feature type="region of interest" description="Disordered" evidence="1">
    <location>
        <begin position="430"/>
        <end position="510"/>
    </location>
</feature>
<sequence length="635" mass="68421">MDRSSDTTALSPAPFSPFSSSNSFGGSEGGTSDEPADLGQLAAVFEVLRTEFQPRTQPAVIPYSGTPTSSLLVSPSDGDAEEVSLIQWSKSDSTSYSDSDDDVDYGEELSETKEGLDQPSLGYLDDVLGFLAAERAKFTAQREAGLRGGTSSQSQASTSESAWKHVIEPRRRRRRKRGKHGTSASASASGTHVDVDGEADADAEGNVTPVGDTLDGSSSGEYWSHGKSMPATPPHGTSRRLRVINGKGKGKEPMTVTIPGTSSTIPVHPKLTHSRSTPSLRVTIPSPPDARVLRLRTLATKLRMLFVEDARFLSSVLLNDIAEENGFIDPRGRPPEGDDPLIHVFIDHSNILIGFLNHLRRFPVHPSRRTKTHLSHAALSLILERGRPITRRVLATSSPLYQPMEGAEHLGYEVRIYARVPDVGDVMDRASRDASRGKRNGASSGTGTGSAESDQGAQGGPGPPVMRIDTKNSKGSNGHARGPSLQFTTAPTHGSKSINTMYTMSPRSNAGRVRYREQGVDELLQLKVHQALADADARGPLPPGATIVLATGDGNAGQFNADGFLGVVRTALRKGWRVELYAWEYGLSKAWAREFIEGVGDGRDPNSRLERPYGDRFKIIGLEKFGQDLLDIDIP</sequence>
<feature type="compositionally biased region" description="Acidic residues" evidence="1">
    <location>
        <begin position="98"/>
        <end position="109"/>
    </location>
</feature>
<evidence type="ECO:0000313" key="2">
    <source>
        <dbReference type="EMBL" id="PAV18142.1"/>
    </source>
</evidence>
<evidence type="ECO:0000256" key="1">
    <source>
        <dbReference type="SAM" id="MobiDB-lite"/>
    </source>
</evidence>